<dbReference type="InParanoid" id="E3JSA0"/>
<organism evidence="3 4">
    <name type="scientific">Puccinia graminis f. sp. tritici (strain CRL 75-36-700-3 / race SCCL)</name>
    <name type="common">Black stem rust fungus</name>
    <dbReference type="NCBI Taxonomy" id="418459"/>
    <lineage>
        <taxon>Eukaryota</taxon>
        <taxon>Fungi</taxon>
        <taxon>Dikarya</taxon>
        <taxon>Basidiomycota</taxon>
        <taxon>Pucciniomycotina</taxon>
        <taxon>Pucciniomycetes</taxon>
        <taxon>Pucciniales</taxon>
        <taxon>Pucciniaceae</taxon>
        <taxon>Puccinia</taxon>
    </lineage>
</organism>
<dbReference type="GeneID" id="10547303"/>
<feature type="transmembrane region" description="Helical" evidence="2">
    <location>
        <begin position="50"/>
        <end position="69"/>
    </location>
</feature>
<keyword evidence="4" id="KW-1185">Reference proteome</keyword>
<dbReference type="KEGG" id="pgr:PGTG_01614"/>
<gene>
    <name evidence="3" type="ORF">PGTG_01614</name>
</gene>
<reference key="1">
    <citation type="submission" date="2007-01" db="EMBL/GenBank/DDBJ databases">
        <title>The Genome Sequence of Puccinia graminis f. sp. tritici Strain CRL 75-36-700-3.</title>
        <authorList>
            <consortium name="The Broad Institute Genome Sequencing Platform"/>
            <person name="Birren B."/>
            <person name="Lander E."/>
            <person name="Galagan J."/>
            <person name="Nusbaum C."/>
            <person name="Devon K."/>
            <person name="Cuomo C."/>
            <person name="Jaffe D."/>
            <person name="Butler J."/>
            <person name="Alvarez P."/>
            <person name="Gnerre S."/>
            <person name="Grabherr M."/>
            <person name="Mauceli E."/>
            <person name="Brockman W."/>
            <person name="Young S."/>
            <person name="LaButti K."/>
            <person name="Sykes S."/>
            <person name="DeCaprio D."/>
            <person name="Crawford M."/>
            <person name="Koehrsen M."/>
            <person name="Engels R."/>
            <person name="Montgomery P."/>
            <person name="Pearson M."/>
            <person name="Howarth C."/>
            <person name="Larson L."/>
            <person name="White J."/>
            <person name="Zeng Q."/>
            <person name="Kodira C."/>
            <person name="Yandava C."/>
            <person name="Alvarado L."/>
            <person name="O'Leary S."/>
            <person name="Szabo L."/>
            <person name="Dean R."/>
            <person name="Schein J."/>
        </authorList>
    </citation>
    <scope>NUCLEOTIDE SEQUENCE</scope>
    <source>
        <strain>CRL 75-36-700-3</strain>
    </source>
</reference>
<name>E3JSA0_PUCGT</name>
<reference evidence="4" key="2">
    <citation type="journal article" date="2011" name="Proc. Natl. Acad. Sci. U.S.A.">
        <title>Obligate biotrophy features unraveled by the genomic analysis of rust fungi.</title>
        <authorList>
            <person name="Duplessis S."/>
            <person name="Cuomo C.A."/>
            <person name="Lin Y.-C."/>
            <person name="Aerts A."/>
            <person name="Tisserant E."/>
            <person name="Veneault-Fourrey C."/>
            <person name="Joly D.L."/>
            <person name="Hacquard S."/>
            <person name="Amselem J."/>
            <person name="Cantarel B.L."/>
            <person name="Chiu R."/>
            <person name="Coutinho P.M."/>
            <person name="Feau N."/>
            <person name="Field M."/>
            <person name="Frey P."/>
            <person name="Gelhaye E."/>
            <person name="Goldberg J."/>
            <person name="Grabherr M.G."/>
            <person name="Kodira C.D."/>
            <person name="Kohler A."/>
            <person name="Kuees U."/>
            <person name="Lindquist E.A."/>
            <person name="Lucas S.M."/>
            <person name="Mago R."/>
            <person name="Mauceli E."/>
            <person name="Morin E."/>
            <person name="Murat C."/>
            <person name="Pangilinan J.L."/>
            <person name="Park R."/>
            <person name="Pearson M."/>
            <person name="Quesneville H."/>
            <person name="Rouhier N."/>
            <person name="Sakthikumar S."/>
            <person name="Salamov A.A."/>
            <person name="Schmutz J."/>
            <person name="Selles B."/>
            <person name="Shapiro H."/>
            <person name="Tanguay P."/>
            <person name="Tuskan G.A."/>
            <person name="Henrissat B."/>
            <person name="Van de Peer Y."/>
            <person name="Rouze P."/>
            <person name="Ellis J.G."/>
            <person name="Dodds P.N."/>
            <person name="Schein J.E."/>
            <person name="Zhong S."/>
            <person name="Hamelin R.C."/>
            <person name="Grigoriev I.V."/>
            <person name="Szabo L.J."/>
            <person name="Martin F."/>
        </authorList>
    </citation>
    <scope>NUCLEOTIDE SEQUENCE [LARGE SCALE GENOMIC DNA]</scope>
    <source>
        <strain evidence="4">CRL 75-36-700-3 / race SCCL</strain>
    </source>
</reference>
<keyword evidence="2" id="KW-0472">Membrane</keyword>
<dbReference type="EMBL" id="DS178263">
    <property type="protein sequence ID" value="EFP75021.2"/>
    <property type="molecule type" value="Genomic_DNA"/>
</dbReference>
<dbReference type="HOGENOM" id="CLU_049775_0_0_1"/>
<keyword evidence="2" id="KW-1133">Transmembrane helix</keyword>
<dbReference type="OrthoDB" id="2506465at2759"/>
<feature type="region of interest" description="Disordered" evidence="1">
    <location>
        <begin position="154"/>
        <end position="173"/>
    </location>
</feature>
<evidence type="ECO:0000256" key="2">
    <source>
        <dbReference type="SAM" id="Phobius"/>
    </source>
</evidence>
<evidence type="ECO:0000256" key="1">
    <source>
        <dbReference type="SAM" id="MobiDB-lite"/>
    </source>
</evidence>
<evidence type="ECO:0000313" key="4">
    <source>
        <dbReference type="Proteomes" id="UP000008783"/>
    </source>
</evidence>
<dbReference type="VEuPathDB" id="FungiDB:PGTG_01614"/>
<keyword evidence="2" id="KW-0812">Transmembrane</keyword>
<sequence>MVVPFTIHEVAGGPETTSFKQSSTRASIRGDGTALFVQTRDLKTSFTESLGLFTMVGAIFMVSAVAVFWHQYLDRHDIMITAKKSLLCIALHALGASRLVLSAPMQSARAADDVAHLGRQSAGLHGEEIEQVGVGYNAAGQSSSDVQRGIGHEISEDRGNHHTSAKESIDSESDKIGDMDQVIREEYRYISDQDLARLMSSMADLSDSVTQKGLSYLLPRIGHLQKMSNKYTAWIQKLEMNKNIYEKGFVQGIKE</sequence>
<dbReference type="AlphaFoldDB" id="E3JSA0"/>
<evidence type="ECO:0000313" key="3">
    <source>
        <dbReference type="EMBL" id="EFP75021.2"/>
    </source>
</evidence>
<dbReference type="RefSeq" id="XP_003319440.2">
    <property type="nucleotide sequence ID" value="XM_003319392.2"/>
</dbReference>
<protein>
    <submittedName>
        <fullName evidence="3">Uncharacterized protein</fullName>
    </submittedName>
</protein>
<accession>E3JSA0</accession>
<proteinExistence type="predicted"/>
<dbReference type="Proteomes" id="UP000008783">
    <property type="component" value="Unassembled WGS sequence"/>
</dbReference>